<dbReference type="InterPro" id="IPR018202">
    <property type="entry name" value="Ser_caboxypep_ser_AS"/>
</dbReference>
<keyword evidence="2" id="KW-0732">Signal</keyword>
<reference evidence="3 4" key="1">
    <citation type="journal article" date="2015" name="Genome Biol. Evol.">
        <title>Comparative Genomics of a Bacterivorous Green Alga Reveals Evolutionary Causalities and Consequences of Phago-Mixotrophic Mode of Nutrition.</title>
        <authorList>
            <person name="Burns J.A."/>
            <person name="Paasch A."/>
            <person name="Narechania A."/>
            <person name="Kim E."/>
        </authorList>
    </citation>
    <scope>NUCLEOTIDE SEQUENCE [LARGE SCALE GENOMIC DNA]</scope>
    <source>
        <strain evidence="3 4">PLY_AMNH</strain>
    </source>
</reference>
<evidence type="ECO:0000256" key="1">
    <source>
        <dbReference type="ARBA" id="ARBA00009431"/>
    </source>
</evidence>
<dbReference type="InterPro" id="IPR001563">
    <property type="entry name" value="Peptidase_S10"/>
</dbReference>
<evidence type="ECO:0000313" key="3">
    <source>
        <dbReference type="EMBL" id="KAK3267646.1"/>
    </source>
</evidence>
<dbReference type="SUPFAM" id="SSF53474">
    <property type="entry name" value="alpha/beta-Hydrolases"/>
    <property type="match status" value="1"/>
</dbReference>
<dbReference type="PANTHER" id="PTHR11802">
    <property type="entry name" value="SERINE PROTEASE FAMILY S10 SERINE CARBOXYPEPTIDASE"/>
    <property type="match status" value="1"/>
</dbReference>
<feature type="chain" id="PRO_5041766797" description="Carboxypeptidase" evidence="2">
    <location>
        <begin position="26"/>
        <end position="570"/>
    </location>
</feature>
<keyword evidence="4" id="KW-1185">Reference proteome</keyword>
<proteinExistence type="inferred from homology"/>
<dbReference type="PANTHER" id="PTHR11802:SF201">
    <property type="entry name" value="CARBOXYPEPTIDASE"/>
    <property type="match status" value="1"/>
</dbReference>
<name>A0AAE0L0J7_9CHLO</name>
<comment type="similarity">
    <text evidence="1 2">Belongs to the peptidase S10 family.</text>
</comment>
<dbReference type="AlphaFoldDB" id="A0AAE0L0J7"/>
<sequence>MASGLLLTASLLGLCVGGLVPLADTYPVEDEVTDLPPFGKPPSRQWSGWLDVSAVENGTFLHYWFAASSNDRLERTPIIMWLNGGPGAPASLGMMTEVGPLIINSTGGLMENPYAWTKVANVLIIEMPAGVGYSYCANSVKGGSCSNTDTSTAAAGRAALQYFFAVKFPFLRRNPFYIVGESYAGVYIPTLSKQILDHASKDFSFQGIAVGDPCTDMKSQSDSMDGIWYGHKYGFVPDADFDLLWHKCGARHPAFLTRGKWEARAAASQVTGAKVQAADIPEKLRLANPSPECTLAMRHFLASTSKAFSQDWDKAWIDDYFLYGASGDIPNIEIFQFGSWMISDAVKKALHVDNAPGGGQYGPQPGWSFKSEYAACNSEPLPAGTPSMVDFYREIAPKLQITRVYNGDSDPCVSYEGTRAAIKKVGFAQLAGGAYRPWFFNATAASSALLKEKPLDFGPNLGVVDAGAQFGGHVVSYEHNLEFVTFHGSGHQVPQYRPRAALHFITKLIYQESLSPFFDDDKQLESMTDDQYSSYLDKWTDQTNLDKIMIQHLRHKRLLNRRSLQQTVIP</sequence>
<keyword evidence="2" id="KW-0121">Carboxypeptidase</keyword>
<organism evidence="3 4">
    <name type="scientific">Cymbomonas tetramitiformis</name>
    <dbReference type="NCBI Taxonomy" id="36881"/>
    <lineage>
        <taxon>Eukaryota</taxon>
        <taxon>Viridiplantae</taxon>
        <taxon>Chlorophyta</taxon>
        <taxon>Pyramimonadophyceae</taxon>
        <taxon>Pyramimonadales</taxon>
        <taxon>Pyramimonadaceae</taxon>
        <taxon>Cymbomonas</taxon>
    </lineage>
</organism>
<feature type="signal peptide" evidence="2">
    <location>
        <begin position="1"/>
        <end position="25"/>
    </location>
</feature>
<dbReference type="InterPro" id="IPR029058">
    <property type="entry name" value="AB_hydrolase_fold"/>
</dbReference>
<comment type="caution">
    <text evidence="3">The sequence shown here is derived from an EMBL/GenBank/DDBJ whole genome shotgun (WGS) entry which is preliminary data.</text>
</comment>
<dbReference type="GO" id="GO:0004185">
    <property type="term" value="F:serine-type carboxypeptidase activity"/>
    <property type="evidence" value="ECO:0007669"/>
    <property type="project" value="UniProtKB-UniRule"/>
</dbReference>
<dbReference type="GO" id="GO:0006508">
    <property type="term" value="P:proteolysis"/>
    <property type="evidence" value="ECO:0007669"/>
    <property type="project" value="UniProtKB-KW"/>
</dbReference>
<gene>
    <name evidence="3" type="ORF">CYMTET_23810</name>
</gene>
<dbReference type="Gene3D" id="3.40.50.1820">
    <property type="entry name" value="alpha/beta hydrolase"/>
    <property type="match status" value="1"/>
</dbReference>
<keyword evidence="2" id="KW-0645">Protease</keyword>
<dbReference type="PROSITE" id="PS00131">
    <property type="entry name" value="CARBOXYPEPT_SER_SER"/>
    <property type="match status" value="1"/>
</dbReference>
<dbReference type="Proteomes" id="UP001190700">
    <property type="component" value="Unassembled WGS sequence"/>
</dbReference>
<keyword evidence="2" id="KW-0378">Hydrolase</keyword>
<dbReference type="PRINTS" id="PR00724">
    <property type="entry name" value="CRBOXYPTASEC"/>
</dbReference>
<dbReference type="EC" id="3.4.16.-" evidence="2"/>
<evidence type="ECO:0000313" key="4">
    <source>
        <dbReference type="Proteomes" id="UP001190700"/>
    </source>
</evidence>
<dbReference type="EMBL" id="LGRX02012284">
    <property type="protein sequence ID" value="KAK3267646.1"/>
    <property type="molecule type" value="Genomic_DNA"/>
</dbReference>
<evidence type="ECO:0000256" key="2">
    <source>
        <dbReference type="RuleBase" id="RU361156"/>
    </source>
</evidence>
<dbReference type="Pfam" id="PF00450">
    <property type="entry name" value="Peptidase_S10"/>
    <property type="match status" value="1"/>
</dbReference>
<accession>A0AAE0L0J7</accession>
<protein>
    <recommendedName>
        <fullName evidence="2">Carboxypeptidase</fullName>
        <ecNumber evidence="2">3.4.16.-</ecNumber>
    </recommendedName>
</protein>